<name>A0A1W2G020_KIBAR</name>
<dbReference type="AlphaFoldDB" id="A0A1W2G020"/>
<keyword evidence="2" id="KW-1185">Reference proteome</keyword>
<dbReference type="RefSeq" id="WP_084435032.1">
    <property type="nucleotide sequence ID" value="NZ_FWXV01000027.1"/>
</dbReference>
<sequence length="250" mass="26463">MSVLPLVLVVLGCDAEPSPKPAGGDLVVSAAVAANEFGVGMVFPVSPPAGDAPAPGQDCRGAYEWARGRGALLEDTAHLRVTLRASRYAQVDGRAMVIRLVDRSAEFPGFAGRFSCPTGRYPDRGDPDVYEVQLPDDGSEVDVTSADFGGPLAAVGLDAGEERSFLVNVGVPKNGPTTRFEFVFRADVNGVERTYVLRDGDRPFMLMANHGGAGFSPDQYYWCPGSSKGLVHHSGDDDPLDAERPPAPPC</sequence>
<protein>
    <submittedName>
        <fullName evidence="1">Uncharacterized protein</fullName>
    </submittedName>
</protein>
<accession>A0A1W2G020</accession>
<dbReference type="Proteomes" id="UP000192674">
    <property type="component" value="Unassembled WGS sequence"/>
</dbReference>
<evidence type="ECO:0000313" key="2">
    <source>
        <dbReference type="Proteomes" id="UP000192674"/>
    </source>
</evidence>
<gene>
    <name evidence="1" type="ORF">SAMN05661093_11128</name>
</gene>
<reference evidence="1 2" key="1">
    <citation type="submission" date="2017-04" db="EMBL/GenBank/DDBJ databases">
        <authorList>
            <person name="Afonso C.L."/>
            <person name="Miller P.J."/>
            <person name="Scott M.A."/>
            <person name="Spackman E."/>
            <person name="Goraichik I."/>
            <person name="Dimitrov K.M."/>
            <person name="Suarez D.L."/>
            <person name="Swayne D.E."/>
        </authorList>
    </citation>
    <scope>NUCLEOTIDE SEQUENCE [LARGE SCALE GENOMIC DNA]</scope>
    <source>
        <strain evidence="1 2">DSM 43828</strain>
    </source>
</reference>
<dbReference type="EMBL" id="FWXV01000027">
    <property type="protein sequence ID" value="SMD27520.1"/>
    <property type="molecule type" value="Genomic_DNA"/>
</dbReference>
<proteinExistence type="predicted"/>
<organism evidence="1 2">
    <name type="scientific">Kibdelosporangium aridum</name>
    <dbReference type="NCBI Taxonomy" id="2030"/>
    <lineage>
        <taxon>Bacteria</taxon>
        <taxon>Bacillati</taxon>
        <taxon>Actinomycetota</taxon>
        <taxon>Actinomycetes</taxon>
        <taxon>Pseudonocardiales</taxon>
        <taxon>Pseudonocardiaceae</taxon>
        <taxon>Kibdelosporangium</taxon>
    </lineage>
</organism>
<evidence type="ECO:0000313" key="1">
    <source>
        <dbReference type="EMBL" id="SMD27520.1"/>
    </source>
</evidence>